<evidence type="ECO:0000313" key="1">
    <source>
        <dbReference type="EMBL" id="MFC0514106.1"/>
    </source>
</evidence>
<sequence length="78" mass="9046">MTPPLQKKIYLTDLEQNLTFAGFFKSYKEVNDHVIATMRDIEVYDYTSSIPLFTMREATLKKSKCKIYIDSITGCLNN</sequence>
<dbReference type="EMBL" id="JBHLTS010000019">
    <property type="protein sequence ID" value="MFC0514106.1"/>
    <property type="molecule type" value="Genomic_DNA"/>
</dbReference>
<reference evidence="1 2" key="1">
    <citation type="submission" date="2024-09" db="EMBL/GenBank/DDBJ databases">
        <authorList>
            <person name="Sun Q."/>
            <person name="Mori K."/>
        </authorList>
    </citation>
    <scope>NUCLEOTIDE SEQUENCE [LARGE SCALE GENOMIC DNA]</scope>
    <source>
        <strain evidence="1 2">NCAIM B.02415</strain>
    </source>
</reference>
<organism evidence="1 2">
    <name type="scientific">Mucilaginibacter angelicae</name>
    <dbReference type="NCBI Taxonomy" id="869718"/>
    <lineage>
        <taxon>Bacteria</taxon>
        <taxon>Pseudomonadati</taxon>
        <taxon>Bacteroidota</taxon>
        <taxon>Sphingobacteriia</taxon>
        <taxon>Sphingobacteriales</taxon>
        <taxon>Sphingobacteriaceae</taxon>
        <taxon>Mucilaginibacter</taxon>
    </lineage>
</organism>
<dbReference type="RefSeq" id="WP_377021960.1">
    <property type="nucleotide sequence ID" value="NZ_JBHLTS010000019.1"/>
</dbReference>
<name>A0ABV6L3R9_9SPHI</name>
<evidence type="ECO:0000313" key="2">
    <source>
        <dbReference type="Proteomes" id="UP001589828"/>
    </source>
</evidence>
<proteinExistence type="predicted"/>
<gene>
    <name evidence="1" type="ORF">ACFFGT_07850</name>
</gene>
<protein>
    <submittedName>
        <fullName evidence="1">Uncharacterized protein</fullName>
    </submittedName>
</protein>
<comment type="caution">
    <text evidence="1">The sequence shown here is derived from an EMBL/GenBank/DDBJ whole genome shotgun (WGS) entry which is preliminary data.</text>
</comment>
<accession>A0ABV6L3R9</accession>
<keyword evidence="2" id="KW-1185">Reference proteome</keyword>
<dbReference type="Proteomes" id="UP001589828">
    <property type="component" value="Unassembled WGS sequence"/>
</dbReference>